<dbReference type="GO" id="GO:0004475">
    <property type="term" value="F:mannose-1-phosphate guanylyltransferase (GTP) activity"/>
    <property type="evidence" value="ECO:0007669"/>
    <property type="project" value="UniProtKB-EC"/>
</dbReference>
<dbReference type="SUPFAM" id="SSF53448">
    <property type="entry name" value="Nucleotide-diphospho-sugar transferases"/>
    <property type="match status" value="1"/>
</dbReference>
<evidence type="ECO:0000259" key="9">
    <source>
        <dbReference type="Pfam" id="PF22640"/>
    </source>
</evidence>
<dbReference type="Proteomes" id="UP000236893">
    <property type="component" value="Unassembled WGS sequence"/>
</dbReference>
<dbReference type="GO" id="GO:0009298">
    <property type="term" value="P:GDP-mannose biosynthetic process"/>
    <property type="evidence" value="ECO:0007669"/>
    <property type="project" value="TreeGrafter"/>
</dbReference>
<dbReference type="FunFam" id="3.90.550.10:FF:000046">
    <property type="entry name" value="Mannose-1-phosphate guanylyltransferase (GDP)"/>
    <property type="match status" value="1"/>
</dbReference>
<dbReference type="InterPro" id="IPR005835">
    <property type="entry name" value="NTP_transferase_dom"/>
</dbReference>
<organism evidence="10 11">
    <name type="scientific">Solitalea longa</name>
    <dbReference type="NCBI Taxonomy" id="2079460"/>
    <lineage>
        <taxon>Bacteria</taxon>
        <taxon>Pseudomonadati</taxon>
        <taxon>Bacteroidota</taxon>
        <taxon>Sphingobacteriia</taxon>
        <taxon>Sphingobacteriales</taxon>
        <taxon>Sphingobacteriaceae</taxon>
        <taxon>Solitalea</taxon>
    </lineage>
</organism>
<evidence type="ECO:0000256" key="7">
    <source>
        <dbReference type="ARBA" id="ARBA00047343"/>
    </source>
</evidence>
<dbReference type="PANTHER" id="PTHR46390:SF1">
    <property type="entry name" value="MANNOSE-1-PHOSPHATE GUANYLYLTRANSFERASE"/>
    <property type="match status" value="1"/>
</dbReference>
<evidence type="ECO:0000256" key="1">
    <source>
        <dbReference type="ARBA" id="ARBA00006115"/>
    </source>
</evidence>
<evidence type="ECO:0000313" key="10">
    <source>
        <dbReference type="EMBL" id="POY36000.1"/>
    </source>
</evidence>
<dbReference type="InterPro" id="IPR054566">
    <property type="entry name" value="ManC/GMP-like_b-helix"/>
</dbReference>
<reference evidence="10 11" key="1">
    <citation type="submission" date="2018-01" db="EMBL/GenBank/DDBJ databases">
        <authorList>
            <person name="Gaut B.S."/>
            <person name="Morton B.R."/>
            <person name="Clegg M.T."/>
            <person name="Duvall M.R."/>
        </authorList>
    </citation>
    <scope>NUCLEOTIDE SEQUENCE [LARGE SCALE GENOMIC DNA]</scope>
    <source>
        <strain evidence="10 11">HR-AV</strain>
    </source>
</reference>
<keyword evidence="4 10" id="KW-0548">Nucleotidyltransferase</keyword>
<sequence>MENNNHYVVIMAGGVGSRFWPVSRSNFPKQFIDILGTGKTLIQQTFNRFKDICPPENIYFVTNENYRSIIKDQLPEALNENILGEPVMRNTAPCIAYACHKIAKKNPNASIVIAPSDHLILQEDAFKEAIRESLELTEKNDFLITLGIVPSRPDTGYGYIQYKNSSPFDNFYKVKTFTEKPDLELAKTFIASGDFLWNAGIFVWNANSILRAFEKHLPEINEIFVEGKIYFNTVKEIDFIKTAYMRCKNISIDYGVMEKAENVYVRPSEFGWSDLGTWASVYDVKKDKDYVGNVIIDSKKVVMYDSANCIVRTPANKLVVLQGLDGYIVVESDDVLMICKKSEEQEVKQIVADIKQNFGEKYL</sequence>
<dbReference type="PANTHER" id="PTHR46390">
    <property type="entry name" value="MANNOSE-1-PHOSPHATE GUANYLYLTRANSFERASE"/>
    <property type="match status" value="1"/>
</dbReference>
<proteinExistence type="inferred from homology"/>
<evidence type="ECO:0000256" key="5">
    <source>
        <dbReference type="ARBA" id="ARBA00022741"/>
    </source>
</evidence>
<accession>A0A2S5A080</accession>
<evidence type="ECO:0000256" key="6">
    <source>
        <dbReference type="ARBA" id="ARBA00023134"/>
    </source>
</evidence>
<evidence type="ECO:0000256" key="2">
    <source>
        <dbReference type="ARBA" id="ARBA00012387"/>
    </source>
</evidence>
<dbReference type="Pfam" id="PF22640">
    <property type="entry name" value="ManC_GMP_beta-helix"/>
    <property type="match status" value="1"/>
</dbReference>
<comment type="catalytic activity">
    <reaction evidence="7">
        <text>alpha-D-mannose 1-phosphate + GTP + H(+) = GDP-alpha-D-mannose + diphosphate</text>
        <dbReference type="Rhea" id="RHEA:15229"/>
        <dbReference type="ChEBI" id="CHEBI:15378"/>
        <dbReference type="ChEBI" id="CHEBI:33019"/>
        <dbReference type="ChEBI" id="CHEBI:37565"/>
        <dbReference type="ChEBI" id="CHEBI:57527"/>
        <dbReference type="ChEBI" id="CHEBI:58409"/>
        <dbReference type="EC" id="2.7.7.13"/>
    </reaction>
</comment>
<gene>
    <name evidence="10" type="ORF">C3K47_12410</name>
</gene>
<dbReference type="CDD" id="cd02509">
    <property type="entry name" value="GDP-M1P_Guanylyltransferase"/>
    <property type="match status" value="1"/>
</dbReference>
<dbReference type="OrthoDB" id="9806359at2"/>
<dbReference type="EC" id="2.7.7.13" evidence="2"/>
<keyword evidence="3 10" id="KW-0808">Transferase</keyword>
<evidence type="ECO:0000256" key="3">
    <source>
        <dbReference type="ARBA" id="ARBA00022679"/>
    </source>
</evidence>
<protein>
    <recommendedName>
        <fullName evidence="2">mannose-1-phosphate guanylyltransferase</fullName>
        <ecNumber evidence="2">2.7.7.13</ecNumber>
    </recommendedName>
</protein>
<dbReference type="InterPro" id="IPR049577">
    <property type="entry name" value="GMPP_N"/>
</dbReference>
<dbReference type="InterPro" id="IPR029044">
    <property type="entry name" value="Nucleotide-diphossugar_trans"/>
</dbReference>
<feature type="domain" description="MannoseP isomerase/GMP-like beta-helix" evidence="9">
    <location>
        <begin position="300"/>
        <end position="352"/>
    </location>
</feature>
<dbReference type="RefSeq" id="WP_103789463.1">
    <property type="nucleotide sequence ID" value="NZ_PQVF01000008.1"/>
</dbReference>
<dbReference type="InterPro" id="IPR051161">
    <property type="entry name" value="Mannose-6P_isomerase_type2"/>
</dbReference>
<comment type="similarity">
    <text evidence="1">Belongs to the mannose-6-phosphate isomerase type 2 family.</text>
</comment>
<dbReference type="SUPFAM" id="SSF159283">
    <property type="entry name" value="Guanosine diphospho-D-mannose pyrophosphorylase/mannose-6-phosphate isomerase linker domain"/>
    <property type="match status" value="1"/>
</dbReference>
<keyword evidence="11" id="KW-1185">Reference proteome</keyword>
<comment type="caution">
    <text evidence="10">The sequence shown here is derived from an EMBL/GenBank/DDBJ whole genome shotgun (WGS) entry which is preliminary data.</text>
</comment>
<evidence type="ECO:0000259" key="8">
    <source>
        <dbReference type="Pfam" id="PF00483"/>
    </source>
</evidence>
<dbReference type="AlphaFoldDB" id="A0A2S5A080"/>
<evidence type="ECO:0000313" key="11">
    <source>
        <dbReference type="Proteomes" id="UP000236893"/>
    </source>
</evidence>
<dbReference type="Pfam" id="PF00483">
    <property type="entry name" value="NTP_transferase"/>
    <property type="match status" value="1"/>
</dbReference>
<dbReference type="EMBL" id="PQVF01000008">
    <property type="protein sequence ID" value="POY36000.1"/>
    <property type="molecule type" value="Genomic_DNA"/>
</dbReference>
<dbReference type="GO" id="GO:0005525">
    <property type="term" value="F:GTP binding"/>
    <property type="evidence" value="ECO:0007669"/>
    <property type="project" value="UniProtKB-KW"/>
</dbReference>
<keyword evidence="5" id="KW-0547">Nucleotide-binding</keyword>
<dbReference type="Gene3D" id="3.90.550.10">
    <property type="entry name" value="Spore Coat Polysaccharide Biosynthesis Protein SpsA, Chain A"/>
    <property type="match status" value="1"/>
</dbReference>
<evidence type="ECO:0000256" key="4">
    <source>
        <dbReference type="ARBA" id="ARBA00022695"/>
    </source>
</evidence>
<name>A0A2S5A080_9SPHI</name>
<keyword evidence="6" id="KW-0342">GTP-binding</keyword>
<feature type="domain" description="Nucleotidyl transferase" evidence="8">
    <location>
        <begin position="8"/>
        <end position="287"/>
    </location>
</feature>